<dbReference type="Gene3D" id="3.20.20.300">
    <property type="entry name" value="Glycoside hydrolase, family 3, N-terminal domain"/>
    <property type="match status" value="1"/>
</dbReference>
<dbReference type="RefSeq" id="WP_176817625.1">
    <property type="nucleotide sequence ID" value="NZ_JABXWP010000003.1"/>
</dbReference>
<dbReference type="Pfam" id="PF00933">
    <property type="entry name" value="Glyco_hydro_3"/>
    <property type="match status" value="1"/>
</dbReference>
<dbReference type="AlphaFoldDB" id="A0A7Y7QE66"/>
<organism evidence="4 5">
    <name type="scientific">Lacticaseibacillus rhamnosus</name>
    <name type="common">Lactobacillus rhamnosus</name>
    <dbReference type="NCBI Taxonomy" id="47715"/>
    <lineage>
        <taxon>Bacteria</taxon>
        <taxon>Bacillati</taxon>
        <taxon>Bacillota</taxon>
        <taxon>Bacilli</taxon>
        <taxon>Lactobacillales</taxon>
        <taxon>Lactobacillaceae</taxon>
        <taxon>Lacticaseibacillus</taxon>
    </lineage>
</organism>
<reference evidence="4 5" key="1">
    <citation type="submission" date="2020-06" db="EMBL/GenBank/DDBJ databases">
        <title>Lactobacillus rhamnosus QC,genome.</title>
        <authorList>
            <person name="Yi H."/>
            <person name="Jin M."/>
        </authorList>
    </citation>
    <scope>NUCLEOTIDE SEQUENCE [LARGE SCALE GENOMIC DNA]</scope>
    <source>
        <strain evidence="4 5">QC</strain>
    </source>
</reference>
<dbReference type="InterPro" id="IPR013783">
    <property type="entry name" value="Ig-like_fold"/>
</dbReference>
<dbReference type="Pfam" id="PF01915">
    <property type="entry name" value="Glyco_hydro_3_C"/>
    <property type="match status" value="1"/>
</dbReference>
<dbReference type="Gene3D" id="3.40.50.1700">
    <property type="entry name" value="Glycoside hydrolase family 3 C-terminal domain"/>
    <property type="match status" value="1"/>
</dbReference>
<dbReference type="PRINTS" id="PR00133">
    <property type="entry name" value="GLHYDRLASE3"/>
</dbReference>
<evidence type="ECO:0000259" key="3">
    <source>
        <dbReference type="SMART" id="SM01217"/>
    </source>
</evidence>
<comment type="similarity">
    <text evidence="1">Belongs to the glycosyl hydrolase 3 family.</text>
</comment>
<evidence type="ECO:0000256" key="1">
    <source>
        <dbReference type="ARBA" id="ARBA00005336"/>
    </source>
</evidence>
<dbReference type="SUPFAM" id="SSF52279">
    <property type="entry name" value="Beta-D-glucan exohydrolase, C-terminal domain"/>
    <property type="match status" value="1"/>
</dbReference>
<evidence type="ECO:0000256" key="2">
    <source>
        <dbReference type="ARBA" id="ARBA00022801"/>
    </source>
</evidence>
<comment type="caution">
    <text evidence="4">The sequence shown here is derived from an EMBL/GenBank/DDBJ whole genome shotgun (WGS) entry which is preliminary data.</text>
</comment>
<dbReference type="SUPFAM" id="SSF51445">
    <property type="entry name" value="(Trans)glycosidases"/>
    <property type="match status" value="1"/>
</dbReference>
<protein>
    <submittedName>
        <fullName evidence="4">Glycoside hydrolase family 3 C-terminal domain-containing protein</fullName>
    </submittedName>
</protein>
<dbReference type="InterPro" id="IPR026891">
    <property type="entry name" value="Fn3-like"/>
</dbReference>
<dbReference type="Proteomes" id="UP000542889">
    <property type="component" value="Unassembled WGS sequence"/>
</dbReference>
<accession>A0A7Y7QE66</accession>
<dbReference type="Gene3D" id="2.60.40.10">
    <property type="entry name" value="Immunoglobulins"/>
    <property type="match status" value="1"/>
</dbReference>
<sequence>MDNSASNINVDQLTTEEKMKLTSGKDFWASEALLDHKIPSIRMSDGPHGLRYQAAAADHLGINDSVPSTSFPTASASAATWDPELIAAMGAAIGLEAQSLGVDVVLGPGVNMKRNPLCGRNFEYFSEDPYLAGKLGAAWIQGMQKQGIAACLKHFAANNQENGRLSSDSMIDPVALHEIYLEAFRIAVTEGHPESVMCSYNKVNGTYTSDNRYLMTNVLRDQFGFDGAVITDWGALNDKVAALNAGTDLEMPGDDHLFDDEALKALQSGELQPASLDRAAANIIKMARKHRPSFHGTREALLHQNAQLAQKIAENAIVLLKNDDHILPLKTSESLAVVGEMAKETRFQGAGSSHIQAAEQVSILTGIKQAGLTYDFAAGYRLDDEVDQEKTAQALELARTHDKVVFVAGLPDNYESEGFDRKNMALPKVQNDLLQAIAAINPHVIVLLVAGAPVEMPWLDQVQAILNLYLGGEHIGTATARVLTGQVNPSGKLAETYPKRYQDVVSADIYDKHTRAVPYVESSYIGYRYFDKAKVPVAFPFGFGLSYTTFAIKHVRLVNDEVTDAQPVTVQLDVTNTGDIDGAEVIQAYVKEQQPRPLRPEKALKAFKKVFIKAGETVAVQLKLPAQAFKEWQEKTQTWVLPAAAKSVAIGTSAADIVATLPVHLNGINVTNFKNVPDWYTTLSGKPTVHDFEQLTGQKVPPHHEFVPGEFTRLNTPREMQKHSWIVRTVTRITVRMRTKDYLDKEGPEAKFQQAIVLDTPLIRLAQQASGILKLSMVDRLVAAANHQYLKMIFG</sequence>
<dbReference type="FunFam" id="2.60.40.10:FF:000495">
    <property type="entry name" value="Periplasmic beta-glucosidase"/>
    <property type="match status" value="1"/>
</dbReference>
<name>A0A7Y7QE66_LACRH</name>
<dbReference type="GO" id="GO:0008422">
    <property type="term" value="F:beta-glucosidase activity"/>
    <property type="evidence" value="ECO:0007669"/>
    <property type="project" value="UniProtKB-ARBA"/>
</dbReference>
<proteinExistence type="inferred from homology"/>
<evidence type="ECO:0000313" key="5">
    <source>
        <dbReference type="Proteomes" id="UP000542889"/>
    </source>
</evidence>
<gene>
    <name evidence="4" type="ORF">HWN39_03025</name>
</gene>
<dbReference type="InterPro" id="IPR002772">
    <property type="entry name" value="Glyco_hydro_3_C"/>
</dbReference>
<dbReference type="InterPro" id="IPR017853">
    <property type="entry name" value="GH"/>
</dbReference>
<keyword evidence="2 4" id="KW-0378">Hydrolase</keyword>
<dbReference type="PANTHER" id="PTHR42715">
    <property type="entry name" value="BETA-GLUCOSIDASE"/>
    <property type="match status" value="1"/>
</dbReference>
<dbReference type="InterPro" id="IPR001764">
    <property type="entry name" value="Glyco_hydro_3_N"/>
</dbReference>
<dbReference type="PANTHER" id="PTHR42715:SF10">
    <property type="entry name" value="BETA-GLUCOSIDASE"/>
    <property type="match status" value="1"/>
</dbReference>
<dbReference type="Pfam" id="PF14310">
    <property type="entry name" value="Fn3-like"/>
    <property type="match status" value="1"/>
</dbReference>
<dbReference type="InterPro" id="IPR050288">
    <property type="entry name" value="Cellulose_deg_GH3"/>
</dbReference>
<dbReference type="InterPro" id="IPR036881">
    <property type="entry name" value="Glyco_hydro_3_C_sf"/>
</dbReference>
<feature type="domain" description="Fibronectin type III-like" evidence="3">
    <location>
        <begin position="584"/>
        <end position="654"/>
    </location>
</feature>
<dbReference type="InterPro" id="IPR036962">
    <property type="entry name" value="Glyco_hydro_3_N_sf"/>
</dbReference>
<dbReference type="EMBL" id="JABXWP010000003">
    <property type="protein sequence ID" value="NVO87467.1"/>
    <property type="molecule type" value="Genomic_DNA"/>
</dbReference>
<dbReference type="GO" id="GO:0005975">
    <property type="term" value="P:carbohydrate metabolic process"/>
    <property type="evidence" value="ECO:0007669"/>
    <property type="project" value="InterPro"/>
</dbReference>
<dbReference type="SMART" id="SM01217">
    <property type="entry name" value="Fn3_like"/>
    <property type="match status" value="1"/>
</dbReference>
<evidence type="ECO:0000313" key="4">
    <source>
        <dbReference type="EMBL" id="NVO87467.1"/>
    </source>
</evidence>